<dbReference type="InterPro" id="IPR004919">
    <property type="entry name" value="GmrSD_N"/>
</dbReference>
<dbReference type="Pfam" id="PF07510">
    <property type="entry name" value="GmrSD_C"/>
    <property type="match status" value="1"/>
</dbReference>
<evidence type="ECO:0000313" key="4">
    <source>
        <dbReference type="Proteomes" id="UP000278334"/>
    </source>
</evidence>
<evidence type="ECO:0000259" key="1">
    <source>
        <dbReference type="Pfam" id="PF03235"/>
    </source>
</evidence>
<evidence type="ECO:0000259" key="2">
    <source>
        <dbReference type="Pfam" id="PF07510"/>
    </source>
</evidence>
<organism evidence="3 4">
    <name type="scientific">Bathymodiolus thermophilus thioautotrophic gill symbiont</name>
    <dbReference type="NCBI Taxonomy" id="2360"/>
    <lineage>
        <taxon>Bacteria</taxon>
        <taxon>Pseudomonadati</taxon>
        <taxon>Pseudomonadota</taxon>
        <taxon>Gammaproteobacteria</taxon>
        <taxon>sulfur-oxidizing symbionts</taxon>
    </lineage>
</organism>
<sequence>MDIKNVFSVDTVNMKKLFADESEKCFYIPAYQRPYSWKKDDINRMWEDIVYGLEQLGGSEDYITFLGSVITMHDIKHQSIAPIVRGETPTRVMVVIDGQQRLTTMLLLVISLDNAIRKKLTKDNEKVLSRVLDTLTFVGNMYKSPKNYGLNDSKDYPKIIRAYDDQWATDSQERYSSPIARLLKEYIDFVANDNNRRKTFVYSADDADKDIESHKGIKFNLDVFKKSIAGFLRDRVDVHEIMMEKSGLLDVEESIFVGADGESGIRKDISTNQDQKEVFILLLILRFVLQRVFVADIVAKKEEYAFEMFDSLNTTGDPLTAFETFKPKVVEHIGLEKYFDSNSKTYMERIEAYLKLDPKRRDTSTNQLITTFSLSENGKALSKKLREQRIYLRDEYRETNTKEDFVKNLAIVSEFYNIWNLSNKNPDEIIMNELKNDKVALTCLQFLAKKHTISIALLSRFYSKSLSGDSNAVDFTNAIKAIAAFFVLWRSARTGTAGIDNCYRELMSKGVKAPTVRDDDGSEKVQDAILPFCRQKNADNINLEELKKALRYFLFKGATDKAEIYSQETWLSKIKNINIYTESKEVCKIMLISAFDGVAPSKQGVGLVEEARSGVSETLNKGFDYSFFQSIEHISPQTNNWNGVSDERKHTLGNLTLLPKSINSSASNKALKEKELMFKALSAETLDGQKAHLGSSNVKFGESTESILVQSQHFPYLKSLDNLEGWNDEVIEARTENLGSIIWSKLAIKWLGFEK</sequence>
<feature type="domain" description="GmrSD restriction endonucleases N-terminal" evidence="1">
    <location>
        <begin position="15"/>
        <end position="328"/>
    </location>
</feature>
<gene>
    <name evidence="3" type="ORF">MS2017_1543</name>
</gene>
<dbReference type="RefSeq" id="WP_122951826.1">
    <property type="nucleotide sequence ID" value="NZ_CP024634.1"/>
</dbReference>
<evidence type="ECO:0008006" key="5">
    <source>
        <dbReference type="Google" id="ProtNLM"/>
    </source>
</evidence>
<dbReference type="PANTHER" id="PTHR35149:SF1">
    <property type="entry name" value="DUF5655 DOMAIN-CONTAINING PROTEIN"/>
    <property type="match status" value="1"/>
</dbReference>
<dbReference type="Proteomes" id="UP000278334">
    <property type="component" value="Chromosome"/>
</dbReference>
<dbReference type="EMBL" id="CP024634">
    <property type="protein sequence ID" value="AYQ57227.1"/>
    <property type="molecule type" value="Genomic_DNA"/>
</dbReference>
<reference evidence="3 4" key="1">
    <citation type="submission" date="2017-11" db="EMBL/GenBank/DDBJ databases">
        <title>Genome sequence of the bacterial symbiont EPR9N from a vent mussel Bathymodiolus thermophilus.</title>
        <authorList>
            <person name="Won Y.-J."/>
        </authorList>
    </citation>
    <scope>NUCLEOTIDE SEQUENCE [LARGE SCALE GENOMIC DNA]</scope>
    <source>
        <strain evidence="3 4">EPR9N</strain>
    </source>
</reference>
<dbReference type="Pfam" id="PF03235">
    <property type="entry name" value="GmrSD_N"/>
    <property type="match status" value="1"/>
</dbReference>
<protein>
    <recommendedName>
        <fullName evidence="5">DUF262 domain-containing protein</fullName>
    </recommendedName>
</protein>
<dbReference type="KEGG" id="bthg:MS2017_1543"/>
<accession>A0A3G3IMZ8</accession>
<feature type="domain" description="GmrSD restriction endonucleases C-terminal" evidence="2">
    <location>
        <begin position="621"/>
        <end position="739"/>
    </location>
</feature>
<dbReference type="InterPro" id="IPR011089">
    <property type="entry name" value="GmrSD_C"/>
</dbReference>
<dbReference type="AlphaFoldDB" id="A0A3G3IMZ8"/>
<proteinExistence type="predicted"/>
<dbReference type="PANTHER" id="PTHR35149">
    <property type="entry name" value="SLL5132 PROTEIN"/>
    <property type="match status" value="1"/>
</dbReference>
<name>A0A3G3IMZ8_9GAMM</name>
<evidence type="ECO:0000313" key="3">
    <source>
        <dbReference type="EMBL" id="AYQ57227.1"/>
    </source>
</evidence>